<sequence length="94" mass="10071">MADCDTADRASDRPHTLRPHSAVIGYRGAFRKGDSVSFHMHRRGQPEKSTNRAPSPVFAGLLQSAGKGARDKESGTGTDGAALENNDRRPALVL</sequence>
<evidence type="ECO:0000256" key="1">
    <source>
        <dbReference type="SAM" id="MobiDB-lite"/>
    </source>
</evidence>
<evidence type="ECO:0000313" key="3">
    <source>
        <dbReference type="Proteomes" id="UP001066276"/>
    </source>
</evidence>
<feature type="compositionally biased region" description="Basic and acidic residues" evidence="1">
    <location>
        <begin position="1"/>
        <end position="15"/>
    </location>
</feature>
<name>A0AAV7X0B3_PLEWA</name>
<accession>A0AAV7X0B3</accession>
<keyword evidence="3" id="KW-1185">Reference proteome</keyword>
<gene>
    <name evidence="2" type="ORF">NDU88_005316</name>
</gene>
<dbReference type="Proteomes" id="UP001066276">
    <property type="component" value="Chromosome 1_1"/>
</dbReference>
<dbReference type="EMBL" id="JANPWB010000001">
    <property type="protein sequence ID" value="KAJ1217725.1"/>
    <property type="molecule type" value="Genomic_DNA"/>
</dbReference>
<dbReference type="AlphaFoldDB" id="A0AAV7X0B3"/>
<protein>
    <submittedName>
        <fullName evidence="2">Uncharacterized protein</fullName>
    </submittedName>
</protein>
<comment type="caution">
    <text evidence="2">The sequence shown here is derived from an EMBL/GenBank/DDBJ whole genome shotgun (WGS) entry which is preliminary data.</text>
</comment>
<evidence type="ECO:0000313" key="2">
    <source>
        <dbReference type="EMBL" id="KAJ1217725.1"/>
    </source>
</evidence>
<organism evidence="2 3">
    <name type="scientific">Pleurodeles waltl</name>
    <name type="common">Iberian ribbed newt</name>
    <dbReference type="NCBI Taxonomy" id="8319"/>
    <lineage>
        <taxon>Eukaryota</taxon>
        <taxon>Metazoa</taxon>
        <taxon>Chordata</taxon>
        <taxon>Craniata</taxon>
        <taxon>Vertebrata</taxon>
        <taxon>Euteleostomi</taxon>
        <taxon>Amphibia</taxon>
        <taxon>Batrachia</taxon>
        <taxon>Caudata</taxon>
        <taxon>Salamandroidea</taxon>
        <taxon>Salamandridae</taxon>
        <taxon>Pleurodelinae</taxon>
        <taxon>Pleurodeles</taxon>
    </lineage>
</organism>
<feature type="compositionally biased region" description="Basic and acidic residues" evidence="1">
    <location>
        <begin position="85"/>
        <end position="94"/>
    </location>
</feature>
<proteinExistence type="predicted"/>
<reference evidence="2" key="1">
    <citation type="journal article" date="2022" name="bioRxiv">
        <title>Sequencing and chromosome-scale assembly of the giantPleurodeles waltlgenome.</title>
        <authorList>
            <person name="Brown T."/>
            <person name="Elewa A."/>
            <person name="Iarovenko S."/>
            <person name="Subramanian E."/>
            <person name="Araus A.J."/>
            <person name="Petzold A."/>
            <person name="Susuki M."/>
            <person name="Suzuki K.-i.T."/>
            <person name="Hayashi T."/>
            <person name="Toyoda A."/>
            <person name="Oliveira C."/>
            <person name="Osipova E."/>
            <person name="Leigh N.D."/>
            <person name="Simon A."/>
            <person name="Yun M.H."/>
        </authorList>
    </citation>
    <scope>NUCLEOTIDE SEQUENCE</scope>
    <source>
        <strain evidence="2">20211129_DDA</strain>
        <tissue evidence="2">Liver</tissue>
    </source>
</reference>
<feature type="region of interest" description="Disordered" evidence="1">
    <location>
        <begin position="1"/>
        <end position="24"/>
    </location>
</feature>
<feature type="region of interest" description="Disordered" evidence="1">
    <location>
        <begin position="36"/>
        <end position="94"/>
    </location>
</feature>